<dbReference type="EMBL" id="RBID01000013">
    <property type="protein sequence ID" value="RKQ59980.1"/>
    <property type="molecule type" value="Genomic_DNA"/>
</dbReference>
<evidence type="ECO:0000256" key="1">
    <source>
        <dbReference type="SAM" id="SignalP"/>
    </source>
</evidence>
<sequence length="222" mass="23652">MRFSWMRGLLAAVGVVLLASGCATQKPYDYTAYKQSRPKSVLILPPLNSSPDVKATYSMLAQMSAPLAESGYYVFPVAVVDETFRQNGLTAPGDMQAVPPAKLHEIFGADAALYVDVKRYGVTYTVLSSDVTVVAEAKLVDLKTGQLLWDGRASASSAEQQNNSGGLVGMLVSAVINQIANSLTEKGHVYAGIASQRLLSAHPNGVLYGPRSPRYGQDGVPQ</sequence>
<proteinExistence type="predicted"/>
<reference evidence="2 3" key="1">
    <citation type="submission" date="2018-10" db="EMBL/GenBank/DDBJ databases">
        <title>Genomic Encyclopedia of Type Strains, Phase IV (KMG-IV): sequencing the most valuable type-strain genomes for metagenomic binning, comparative biology and taxonomic classification.</title>
        <authorList>
            <person name="Goeker M."/>
        </authorList>
    </citation>
    <scope>NUCLEOTIDE SEQUENCE [LARGE SCALE GENOMIC DNA]</scope>
    <source>
        <strain evidence="2 3">DSM 3303</strain>
    </source>
</reference>
<name>A0A495BFW6_VOGIN</name>
<accession>A0A495BFW6</accession>
<dbReference type="Proteomes" id="UP000279384">
    <property type="component" value="Unassembled WGS sequence"/>
</dbReference>
<evidence type="ECO:0008006" key="4">
    <source>
        <dbReference type="Google" id="ProtNLM"/>
    </source>
</evidence>
<feature type="signal peptide" evidence="1">
    <location>
        <begin position="1"/>
        <end position="25"/>
    </location>
</feature>
<dbReference type="PROSITE" id="PS51257">
    <property type="entry name" value="PROKAR_LIPOPROTEIN"/>
    <property type="match status" value="1"/>
</dbReference>
<organism evidence="2 3">
    <name type="scientific">Vogesella indigofera</name>
    <name type="common">Pseudomonas indigofera</name>
    <dbReference type="NCBI Taxonomy" id="45465"/>
    <lineage>
        <taxon>Bacteria</taxon>
        <taxon>Pseudomonadati</taxon>
        <taxon>Pseudomonadota</taxon>
        <taxon>Betaproteobacteria</taxon>
        <taxon>Neisseriales</taxon>
        <taxon>Chromobacteriaceae</taxon>
        <taxon>Vogesella</taxon>
    </lineage>
</organism>
<dbReference type="InterPro" id="IPR008517">
    <property type="entry name" value="GNA1162-like"/>
</dbReference>
<protein>
    <recommendedName>
        <fullName evidence="4">Lipoprotein</fullName>
    </recommendedName>
</protein>
<feature type="chain" id="PRO_5019809828" description="Lipoprotein" evidence="1">
    <location>
        <begin position="26"/>
        <end position="222"/>
    </location>
</feature>
<evidence type="ECO:0000313" key="2">
    <source>
        <dbReference type="EMBL" id="RKQ59980.1"/>
    </source>
</evidence>
<gene>
    <name evidence="2" type="ORF">C8E02_1322</name>
</gene>
<dbReference type="Gene3D" id="3.40.50.10610">
    <property type="entry name" value="ABC-type transport auxiliary lipoprotein component"/>
    <property type="match status" value="1"/>
</dbReference>
<dbReference type="AlphaFoldDB" id="A0A495BFW6"/>
<comment type="caution">
    <text evidence="2">The sequence shown here is derived from an EMBL/GenBank/DDBJ whole genome shotgun (WGS) entry which is preliminary data.</text>
</comment>
<dbReference type="Pfam" id="PF05643">
    <property type="entry name" value="GNA1162-like"/>
    <property type="match status" value="1"/>
</dbReference>
<keyword evidence="1" id="KW-0732">Signal</keyword>
<evidence type="ECO:0000313" key="3">
    <source>
        <dbReference type="Proteomes" id="UP000279384"/>
    </source>
</evidence>